<dbReference type="InterPro" id="IPR018541">
    <property type="entry name" value="Ftsk_gamma"/>
</dbReference>
<dbReference type="SMART" id="SM00843">
    <property type="entry name" value="Ftsk_gamma"/>
    <property type="match status" value="1"/>
</dbReference>
<sequence>MSEISMYEAQKKKLQGLCDEHNLTFRFKKDGYPITLTIRPIQGMDAQISMLEGAEDNGYCSPDAFMMWIFRDGSLETKISGGTFTISKTLRTKIETVLVKMITYWQQYFFRDVMEKGALRTGLMPVIDEDEADDAEGAEMPDIDSLEDAEDIEDCTEMDTDSPDVQQATAIVRAENKATVALLQRRMNIGFARAARLIDALEELGVIGPDNGGGPREVLPADAPTDDDMEGGEC</sequence>
<dbReference type="Pfam" id="PF09397">
    <property type="entry name" value="FtsK_gamma"/>
    <property type="match status" value="1"/>
</dbReference>
<evidence type="ECO:0000313" key="3">
    <source>
        <dbReference type="EMBL" id="DAE24142.1"/>
    </source>
</evidence>
<protein>
    <submittedName>
        <fullName evidence="3">Ftsk gamma domain</fullName>
    </submittedName>
</protein>
<dbReference type="InterPro" id="IPR036388">
    <property type="entry name" value="WH-like_DNA-bd_sf"/>
</dbReference>
<evidence type="ECO:0000259" key="2">
    <source>
        <dbReference type="SMART" id="SM00843"/>
    </source>
</evidence>
<dbReference type="SUPFAM" id="SSF46785">
    <property type="entry name" value="Winged helix' DNA-binding domain"/>
    <property type="match status" value="1"/>
</dbReference>
<dbReference type="EMBL" id="BK015770">
    <property type="protein sequence ID" value="DAE24142.1"/>
    <property type="molecule type" value="Genomic_DNA"/>
</dbReference>
<proteinExistence type="predicted"/>
<dbReference type="InterPro" id="IPR036390">
    <property type="entry name" value="WH_DNA-bd_sf"/>
</dbReference>
<feature type="region of interest" description="Disordered" evidence="1">
    <location>
        <begin position="208"/>
        <end position="234"/>
    </location>
</feature>
<organism evidence="3">
    <name type="scientific">Caudovirales sp. ctNZz8</name>
    <dbReference type="NCBI Taxonomy" id="2826772"/>
    <lineage>
        <taxon>Viruses</taxon>
        <taxon>Duplodnaviria</taxon>
        <taxon>Heunggongvirae</taxon>
        <taxon>Uroviricota</taxon>
        <taxon>Caudoviricetes</taxon>
    </lineage>
</organism>
<feature type="domain" description="FtsK gamma" evidence="2">
    <location>
        <begin position="158"/>
        <end position="223"/>
    </location>
</feature>
<dbReference type="Gene3D" id="1.10.10.10">
    <property type="entry name" value="Winged helix-like DNA-binding domain superfamily/Winged helix DNA-binding domain"/>
    <property type="match status" value="1"/>
</dbReference>
<name>A0A8S5QY69_9CAUD</name>
<feature type="compositionally biased region" description="Acidic residues" evidence="1">
    <location>
        <begin position="224"/>
        <end position="234"/>
    </location>
</feature>
<evidence type="ECO:0000256" key="1">
    <source>
        <dbReference type="SAM" id="MobiDB-lite"/>
    </source>
</evidence>
<accession>A0A8S5QY69</accession>
<reference evidence="3" key="1">
    <citation type="journal article" date="2021" name="Proc. Natl. Acad. Sci. U.S.A.">
        <title>A Catalog of Tens of Thousands of Viruses from Human Metagenomes Reveals Hidden Associations with Chronic Diseases.</title>
        <authorList>
            <person name="Tisza M.J."/>
            <person name="Buck C.B."/>
        </authorList>
    </citation>
    <scope>NUCLEOTIDE SEQUENCE</scope>
    <source>
        <strain evidence="3">CtNZz8</strain>
    </source>
</reference>